<name>A0A6I4EIX1_AGRVI</name>
<evidence type="ECO:0000313" key="3">
    <source>
        <dbReference type="Proteomes" id="UP000440716"/>
    </source>
</evidence>
<gene>
    <name evidence="2" type="ORF">GOZ88_26050</name>
</gene>
<comment type="caution">
    <text evidence="2">The sequence shown here is derived from an EMBL/GenBank/DDBJ whole genome shotgun (WGS) entry which is preliminary data.</text>
</comment>
<proteinExistence type="predicted"/>
<organism evidence="2 3">
    <name type="scientific">Agrobacterium vitis</name>
    <name type="common">Rhizobium vitis</name>
    <dbReference type="NCBI Taxonomy" id="373"/>
    <lineage>
        <taxon>Bacteria</taxon>
        <taxon>Pseudomonadati</taxon>
        <taxon>Pseudomonadota</taxon>
        <taxon>Alphaproteobacteria</taxon>
        <taxon>Hyphomicrobiales</taxon>
        <taxon>Rhizobiaceae</taxon>
        <taxon>Rhizobium/Agrobacterium group</taxon>
        <taxon>Agrobacterium</taxon>
    </lineage>
</organism>
<dbReference type="AlphaFoldDB" id="A0A6I4EIX1"/>
<dbReference type="RefSeq" id="WP_156545147.1">
    <property type="nucleotide sequence ID" value="NZ_CP055265.1"/>
</dbReference>
<evidence type="ECO:0000313" key="2">
    <source>
        <dbReference type="EMBL" id="MVA59555.1"/>
    </source>
</evidence>
<dbReference type="GeneID" id="60685139"/>
<accession>A0A6I4EIX1</accession>
<dbReference type="Proteomes" id="UP000440716">
    <property type="component" value="Unassembled WGS sequence"/>
</dbReference>
<sequence>MANVAEKSLRASSLSEDDQGGQWQGNGISDDPDLWAYANNVMLDF</sequence>
<reference evidence="2 3" key="1">
    <citation type="submission" date="2019-12" db="EMBL/GenBank/DDBJ databases">
        <title>Whole-genome sequencing of Allorhizobium vitis.</title>
        <authorList>
            <person name="Gan H.M."/>
            <person name="Szegedi E."/>
            <person name="Burr T."/>
            <person name="Savka M.A."/>
        </authorList>
    </citation>
    <scope>NUCLEOTIDE SEQUENCE [LARGE SCALE GENOMIC DNA]</scope>
    <source>
        <strain evidence="2 3">CG415</strain>
    </source>
</reference>
<evidence type="ECO:0000256" key="1">
    <source>
        <dbReference type="SAM" id="MobiDB-lite"/>
    </source>
</evidence>
<feature type="region of interest" description="Disordered" evidence="1">
    <location>
        <begin position="1"/>
        <end position="33"/>
    </location>
</feature>
<protein>
    <submittedName>
        <fullName evidence="2">Uncharacterized protein</fullName>
    </submittedName>
</protein>
<dbReference type="EMBL" id="WPHU01000025">
    <property type="protein sequence ID" value="MVA59555.1"/>
    <property type="molecule type" value="Genomic_DNA"/>
</dbReference>